<evidence type="ECO:0000313" key="2">
    <source>
        <dbReference type="EMBL" id="GGG86297.1"/>
    </source>
</evidence>
<protein>
    <submittedName>
        <fullName evidence="2">Permease</fullName>
    </submittedName>
</protein>
<organism evidence="2 3">
    <name type="scientific">Paenibacillus radicis</name>
    <name type="common">ex Gao et al. 2016</name>
    <dbReference type="NCBI Taxonomy" id="1737354"/>
    <lineage>
        <taxon>Bacteria</taxon>
        <taxon>Bacillati</taxon>
        <taxon>Bacillota</taxon>
        <taxon>Bacilli</taxon>
        <taxon>Bacillales</taxon>
        <taxon>Paenibacillaceae</taxon>
        <taxon>Paenibacillus</taxon>
    </lineage>
</organism>
<dbReference type="NCBIfam" id="TIGR00791">
    <property type="entry name" value="gntP"/>
    <property type="match status" value="1"/>
</dbReference>
<dbReference type="PIRSF" id="PIRSF002746">
    <property type="entry name" value="Gluconate_transporter"/>
    <property type="match status" value="1"/>
</dbReference>
<dbReference type="AlphaFoldDB" id="A0A917M9J5"/>
<feature type="transmembrane region" description="Helical" evidence="1">
    <location>
        <begin position="267"/>
        <end position="289"/>
    </location>
</feature>
<dbReference type="GO" id="GO:0005886">
    <property type="term" value="C:plasma membrane"/>
    <property type="evidence" value="ECO:0007669"/>
    <property type="project" value="TreeGrafter"/>
</dbReference>
<feature type="transmembrane region" description="Helical" evidence="1">
    <location>
        <begin position="102"/>
        <end position="128"/>
    </location>
</feature>
<dbReference type="Proteomes" id="UP000600247">
    <property type="component" value="Unassembled WGS sequence"/>
</dbReference>
<accession>A0A917M9J5</accession>
<dbReference type="PANTHER" id="PTHR30354:SF26">
    <property type="entry name" value="TRANSPORTER, PUTATIVE-RELATED"/>
    <property type="match status" value="1"/>
</dbReference>
<feature type="transmembrane region" description="Helical" evidence="1">
    <location>
        <begin position="180"/>
        <end position="199"/>
    </location>
</feature>
<proteinExistence type="predicted"/>
<sequence length="453" mass="47311">MLLFIVLAAIVVLLLLITVAKLNPFVALIITAIGAGLAAGMPILATEDQPGIIDSIKTGMGNTLGFLAIVLALGTMLGKMMAESGGAERIAKTLIGLFGERRVHWAMMCVAFIVGIPVFFQVGFVLLIPLLFTISRQTGLSLVKIGVPLVAGLSVVHGLVPPHPAAMAAVGIFNADIGLTILYAVIVGLPTAIVAGPLYGNWIGSRIHKEVPKGMGEHLTENADTKQLPGFANTLITILIPVFLMLIATFADVFLESGTLSKDDALFLAAKFVGDPVVALLIATVYSFFSLGYFRGISRDKVLKFTNDCLAPTATILLVIGAGGAFNRVLLDSGIGDYIADLATSSNVSPILLGWGIAAMIRIATGSATVSMMTAAGIVAPIAEAMPGTSVELLVLATGSGSLILSHVNDSGFWLIKEYFGMSVKETLLTWTALETIISVVALALILVLNSLI</sequence>
<reference evidence="2 3" key="1">
    <citation type="journal article" date="2014" name="Int. J. Syst. Evol. Microbiol.">
        <title>Complete genome sequence of Corynebacterium casei LMG S-19264T (=DSM 44701T), isolated from a smear-ripened cheese.</title>
        <authorList>
            <consortium name="US DOE Joint Genome Institute (JGI-PGF)"/>
            <person name="Walter F."/>
            <person name="Albersmeier A."/>
            <person name="Kalinowski J."/>
            <person name="Ruckert C."/>
        </authorList>
    </citation>
    <scope>NUCLEOTIDE SEQUENCE [LARGE SCALE GENOMIC DNA]</scope>
    <source>
        <strain evidence="2 3">CGMCC 1.15286</strain>
    </source>
</reference>
<keyword evidence="1" id="KW-0812">Transmembrane</keyword>
<feature type="transmembrane region" description="Helical" evidence="1">
    <location>
        <begin position="140"/>
        <end position="160"/>
    </location>
</feature>
<name>A0A917M9J5_9BACL</name>
<dbReference type="GO" id="GO:0015128">
    <property type="term" value="F:gluconate transmembrane transporter activity"/>
    <property type="evidence" value="ECO:0007669"/>
    <property type="project" value="InterPro"/>
</dbReference>
<comment type="caution">
    <text evidence="2">The sequence shown here is derived from an EMBL/GenBank/DDBJ whole genome shotgun (WGS) entry which is preliminary data.</text>
</comment>
<feature type="transmembrane region" description="Helical" evidence="1">
    <location>
        <begin position="428"/>
        <end position="449"/>
    </location>
</feature>
<feature type="transmembrane region" description="Helical" evidence="1">
    <location>
        <begin position="351"/>
        <end position="379"/>
    </location>
</feature>
<feature type="transmembrane region" description="Helical" evidence="1">
    <location>
        <begin position="64"/>
        <end position="82"/>
    </location>
</feature>
<gene>
    <name evidence="2" type="ORF">GCM10010918_50590</name>
</gene>
<evidence type="ECO:0000256" key="1">
    <source>
        <dbReference type="SAM" id="Phobius"/>
    </source>
</evidence>
<keyword evidence="1" id="KW-1133">Transmembrane helix</keyword>
<feature type="transmembrane region" description="Helical" evidence="1">
    <location>
        <begin position="235"/>
        <end position="255"/>
    </location>
</feature>
<dbReference type="RefSeq" id="WP_188892476.1">
    <property type="nucleotide sequence ID" value="NZ_BMHY01000016.1"/>
</dbReference>
<dbReference type="Pfam" id="PF02447">
    <property type="entry name" value="GntP_permease"/>
    <property type="match status" value="1"/>
</dbReference>
<feature type="transmembrane region" description="Helical" evidence="1">
    <location>
        <begin position="26"/>
        <end position="44"/>
    </location>
</feature>
<evidence type="ECO:0000313" key="3">
    <source>
        <dbReference type="Proteomes" id="UP000600247"/>
    </source>
</evidence>
<keyword evidence="3" id="KW-1185">Reference proteome</keyword>
<dbReference type="InterPro" id="IPR003474">
    <property type="entry name" value="Glcn_transporter"/>
</dbReference>
<feature type="transmembrane region" description="Helical" evidence="1">
    <location>
        <begin position="310"/>
        <end position="331"/>
    </location>
</feature>
<dbReference type="PANTHER" id="PTHR30354">
    <property type="entry name" value="GNT FAMILY GLUCONATE TRANSPORTER"/>
    <property type="match status" value="1"/>
</dbReference>
<keyword evidence="1" id="KW-0472">Membrane</keyword>
<feature type="transmembrane region" description="Helical" evidence="1">
    <location>
        <begin position="391"/>
        <end position="408"/>
    </location>
</feature>
<dbReference type="EMBL" id="BMHY01000016">
    <property type="protein sequence ID" value="GGG86297.1"/>
    <property type="molecule type" value="Genomic_DNA"/>
</dbReference>